<evidence type="ECO:0000313" key="3">
    <source>
        <dbReference type="EMBL" id="OGE47868.1"/>
    </source>
</evidence>
<feature type="region of interest" description="Disordered" evidence="1">
    <location>
        <begin position="90"/>
        <end position="123"/>
    </location>
</feature>
<dbReference type="GeneID" id="34581528"/>
<dbReference type="OrthoDB" id="4361335at2759"/>
<protein>
    <submittedName>
        <fullName evidence="3">Uncharacterized protein</fullName>
    </submittedName>
</protein>
<keyword evidence="4" id="KW-1185">Reference proteome</keyword>
<dbReference type="AlphaFoldDB" id="A0A1F5L3Q8"/>
<evidence type="ECO:0000256" key="1">
    <source>
        <dbReference type="SAM" id="MobiDB-lite"/>
    </source>
</evidence>
<evidence type="ECO:0000313" key="4">
    <source>
        <dbReference type="Proteomes" id="UP000177622"/>
    </source>
</evidence>
<keyword evidence="2" id="KW-1133">Transmembrane helix</keyword>
<feature type="region of interest" description="Disordered" evidence="1">
    <location>
        <begin position="1"/>
        <end position="20"/>
    </location>
</feature>
<comment type="caution">
    <text evidence="3">The sequence shown here is derived from an EMBL/GenBank/DDBJ whole genome shotgun (WGS) entry which is preliminary data.</text>
</comment>
<evidence type="ECO:0000256" key="2">
    <source>
        <dbReference type="SAM" id="Phobius"/>
    </source>
</evidence>
<gene>
    <name evidence="3" type="ORF">PENARI_c035G06154</name>
</gene>
<dbReference type="Proteomes" id="UP000177622">
    <property type="component" value="Unassembled WGS sequence"/>
</dbReference>
<keyword evidence="2" id="KW-0472">Membrane</keyword>
<organism evidence="3 4">
    <name type="scientific">Penicillium arizonense</name>
    <dbReference type="NCBI Taxonomy" id="1835702"/>
    <lineage>
        <taxon>Eukaryota</taxon>
        <taxon>Fungi</taxon>
        <taxon>Dikarya</taxon>
        <taxon>Ascomycota</taxon>
        <taxon>Pezizomycotina</taxon>
        <taxon>Eurotiomycetes</taxon>
        <taxon>Eurotiomycetidae</taxon>
        <taxon>Eurotiales</taxon>
        <taxon>Aspergillaceae</taxon>
        <taxon>Penicillium</taxon>
    </lineage>
</organism>
<dbReference type="RefSeq" id="XP_022483325.1">
    <property type="nucleotide sequence ID" value="XM_022636794.1"/>
</dbReference>
<reference evidence="3 4" key="1">
    <citation type="journal article" date="2016" name="Sci. Rep.">
        <title>Penicillium arizonense, a new, genome sequenced fungal species, reveals a high chemical diversity in secreted metabolites.</title>
        <authorList>
            <person name="Grijseels S."/>
            <person name="Nielsen J.C."/>
            <person name="Randelovic M."/>
            <person name="Nielsen J."/>
            <person name="Nielsen K.F."/>
            <person name="Workman M."/>
            <person name="Frisvad J.C."/>
        </authorList>
    </citation>
    <scope>NUCLEOTIDE SEQUENCE [LARGE SCALE GENOMIC DNA]</scope>
    <source>
        <strain evidence="3 4">CBS 141311</strain>
    </source>
</reference>
<name>A0A1F5L3Q8_PENAI</name>
<feature type="transmembrane region" description="Helical" evidence="2">
    <location>
        <begin position="132"/>
        <end position="155"/>
    </location>
</feature>
<sequence>MSLDNHKRYRNTGPPHPIDADTYKEVAITSPLRSHPPLPSTIESSTSDCTLQVNHEDCTLELSDRSLNLELNGMLKERHVETDIEKEAVNQAEQHESGPQRAGTGNASHLPYSESMTETGTVKRHRSRRRQWIIAGAVLGVLVILTVIIVPSAIYGTRETQARNMAKAQANEVGLGYT</sequence>
<keyword evidence="2" id="KW-0812">Transmembrane</keyword>
<accession>A0A1F5L3Q8</accession>
<proteinExistence type="predicted"/>
<dbReference type="EMBL" id="LXJU01000035">
    <property type="protein sequence ID" value="OGE47868.1"/>
    <property type="molecule type" value="Genomic_DNA"/>
</dbReference>